<accession>A0AAI8G4Q6</accession>
<dbReference type="InterPro" id="IPR009061">
    <property type="entry name" value="DNA-bd_dom_put_sf"/>
</dbReference>
<dbReference type="GeneID" id="66974688"/>
<evidence type="ECO:0008006" key="3">
    <source>
        <dbReference type="Google" id="ProtNLM"/>
    </source>
</evidence>
<evidence type="ECO:0000313" key="2">
    <source>
        <dbReference type="Proteomes" id="UP000069030"/>
    </source>
</evidence>
<dbReference type="EMBL" id="CP013690">
    <property type="protein sequence ID" value="ALU26041.1"/>
    <property type="molecule type" value="Genomic_DNA"/>
</dbReference>
<reference evidence="1 2" key="1">
    <citation type="journal article" date="2016" name="J. Zhejiang Univ. Sci. B">
        <title>Antibiotic resistance mechanisms of Myroides sp.</title>
        <authorList>
            <person name="Hu S."/>
            <person name="Yuan S."/>
            <person name="Qu H."/>
            <person name="Jiang T."/>
            <person name="Zhou Y."/>
            <person name="Wang M."/>
            <person name="Ming D."/>
        </authorList>
    </citation>
    <scope>NUCLEOTIDE SEQUENCE [LARGE SCALE GENOMIC DNA]</scope>
    <source>
        <strain evidence="1 2">PR63039</strain>
    </source>
</reference>
<dbReference type="Proteomes" id="UP000069030">
    <property type="component" value="Chromosome"/>
</dbReference>
<sequence>MSANVLNEKVQSISDQSQEVLVSTFFPTGDDRMSQQEVASMFDRTVQTIINWKNKGKIPYYEIDGRPIFSRKQLIQIALKNQHLLNP</sequence>
<dbReference type="AlphaFoldDB" id="A0AAI8G4Q6"/>
<name>A0AAI8G4Q6_9FLAO</name>
<protein>
    <recommendedName>
        <fullName evidence="3">Helix-turn-helix domain-containing protein</fullName>
    </recommendedName>
</protein>
<dbReference type="KEGG" id="mod:AS202_07730"/>
<gene>
    <name evidence="1" type="ORF">AS202_07730</name>
</gene>
<dbReference type="SUPFAM" id="SSF46955">
    <property type="entry name" value="Putative DNA-binding domain"/>
    <property type="match status" value="1"/>
</dbReference>
<proteinExistence type="predicted"/>
<evidence type="ECO:0000313" key="1">
    <source>
        <dbReference type="EMBL" id="ALU26041.1"/>
    </source>
</evidence>
<organism evidence="1 2">
    <name type="scientific">Myroides odoratimimus</name>
    <dbReference type="NCBI Taxonomy" id="76832"/>
    <lineage>
        <taxon>Bacteria</taxon>
        <taxon>Pseudomonadati</taxon>
        <taxon>Bacteroidota</taxon>
        <taxon>Flavobacteriia</taxon>
        <taxon>Flavobacteriales</taxon>
        <taxon>Flavobacteriaceae</taxon>
        <taxon>Myroides</taxon>
    </lineage>
</organism>
<dbReference type="RefSeq" id="WP_058699238.1">
    <property type="nucleotide sequence ID" value="NZ_CP013690.1"/>
</dbReference>